<comment type="caution">
    <text evidence="2">The sequence shown here is derived from an EMBL/GenBank/DDBJ whole genome shotgun (WGS) entry which is preliminary data.</text>
</comment>
<feature type="compositionally biased region" description="Low complexity" evidence="1">
    <location>
        <begin position="142"/>
        <end position="157"/>
    </location>
</feature>
<name>A0A919SY93_9ACTN</name>
<reference evidence="2" key="1">
    <citation type="submission" date="2021-03" db="EMBL/GenBank/DDBJ databases">
        <title>Whole genome shotgun sequence of Actinoplanes auranticolor NBRC 12245.</title>
        <authorList>
            <person name="Komaki H."/>
            <person name="Tamura T."/>
        </authorList>
    </citation>
    <scope>NUCLEOTIDE SEQUENCE</scope>
    <source>
        <strain evidence="2">NBRC 12245</strain>
    </source>
</reference>
<keyword evidence="3" id="KW-1185">Reference proteome</keyword>
<dbReference type="EMBL" id="BOQL01000130">
    <property type="protein sequence ID" value="GIM80911.1"/>
    <property type="molecule type" value="Genomic_DNA"/>
</dbReference>
<sequence>MVIVSRHTFDGRVALDRAGVAAHTGAARRTVNLWHRNRATTGFPDAFTDEAGREWFWLDRIDAFHTAHQKAKLAVLTAVDRSGDPNELVGSGEAAKILHYGSYRNLPDELRDRPDDVEILSDGRLRRRWYRRTVWAIAAARTGRQSTGRTPGTTTGRLKPHPYADDPRLQVAVELLAEARQDGRDRRGLGVELARRLGVAQRTAQRLLTVADARD</sequence>
<proteinExistence type="predicted"/>
<evidence type="ECO:0000256" key="1">
    <source>
        <dbReference type="SAM" id="MobiDB-lite"/>
    </source>
</evidence>
<accession>A0A919SY93</accession>
<gene>
    <name evidence="2" type="ORF">Aau02nite_92460</name>
</gene>
<feature type="region of interest" description="Disordered" evidence="1">
    <location>
        <begin position="142"/>
        <end position="164"/>
    </location>
</feature>
<protein>
    <submittedName>
        <fullName evidence="2">Uncharacterized protein</fullName>
    </submittedName>
</protein>
<organism evidence="2 3">
    <name type="scientific">Actinoplanes auranticolor</name>
    <dbReference type="NCBI Taxonomy" id="47988"/>
    <lineage>
        <taxon>Bacteria</taxon>
        <taxon>Bacillati</taxon>
        <taxon>Actinomycetota</taxon>
        <taxon>Actinomycetes</taxon>
        <taxon>Micromonosporales</taxon>
        <taxon>Micromonosporaceae</taxon>
        <taxon>Actinoplanes</taxon>
    </lineage>
</organism>
<evidence type="ECO:0000313" key="3">
    <source>
        <dbReference type="Proteomes" id="UP000681340"/>
    </source>
</evidence>
<evidence type="ECO:0000313" key="2">
    <source>
        <dbReference type="EMBL" id="GIM80911.1"/>
    </source>
</evidence>
<dbReference type="Proteomes" id="UP000681340">
    <property type="component" value="Unassembled WGS sequence"/>
</dbReference>
<dbReference type="AlphaFoldDB" id="A0A919SY93"/>